<dbReference type="EMBL" id="JABBVZ010000077">
    <property type="protein sequence ID" value="NMP23986.1"/>
    <property type="molecule type" value="Genomic_DNA"/>
</dbReference>
<evidence type="ECO:0000313" key="2">
    <source>
        <dbReference type="Proteomes" id="UP000533476"/>
    </source>
</evidence>
<sequence>MLEKISEGLERAFNEEIATHPEMKEYLWLGVVVIRHESFPAEVGFYTTRNPFVHIRNSLWGFYRCKPIASGAFSQLERESSQVLHDLFVYLSGLSYDGLYMRLLGDASQIHIGEQPLMPSQVVPFVRLLEGQVLRADLIQEHLQGQSAMQWIQNLLALPGNFYSVETIERPPL</sequence>
<name>A0A7Y0Q4G1_9FIRM</name>
<protein>
    <submittedName>
        <fullName evidence="1">Uncharacterized protein</fullName>
    </submittedName>
</protein>
<reference evidence="1 2" key="1">
    <citation type="submission" date="2020-04" db="EMBL/GenBank/DDBJ databases">
        <authorList>
            <person name="Zhang R."/>
            <person name="Schippers A."/>
        </authorList>
    </citation>
    <scope>NUCLEOTIDE SEQUENCE [LARGE SCALE GENOMIC DNA]</scope>
    <source>
        <strain evidence="1 2">DSM 109850</strain>
    </source>
</reference>
<accession>A0A7Y0Q4G1</accession>
<proteinExistence type="predicted"/>
<keyword evidence="2" id="KW-1185">Reference proteome</keyword>
<evidence type="ECO:0000313" key="1">
    <source>
        <dbReference type="EMBL" id="NMP23986.1"/>
    </source>
</evidence>
<dbReference type="Proteomes" id="UP000533476">
    <property type="component" value="Unassembled WGS sequence"/>
</dbReference>
<dbReference type="AlphaFoldDB" id="A0A7Y0Q4G1"/>
<organism evidence="1 2">
    <name type="scientific">Sulfobacillus harzensis</name>
    <dbReference type="NCBI Taxonomy" id="2729629"/>
    <lineage>
        <taxon>Bacteria</taxon>
        <taxon>Bacillati</taxon>
        <taxon>Bacillota</taxon>
        <taxon>Clostridia</taxon>
        <taxon>Eubacteriales</taxon>
        <taxon>Clostridiales Family XVII. Incertae Sedis</taxon>
        <taxon>Sulfobacillus</taxon>
    </lineage>
</organism>
<gene>
    <name evidence="1" type="ORF">HIJ39_16765</name>
</gene>
<comment type="caution">
    <text evidence="1">The sequence shown here is derived from an EMBL/GenBank/DDBJ whole genome shotgun (WGS) entry which is preliminary data.</text>
</comment>
<dbReference type="RefSeq" id="WP_169101707.1">
    <property type="nucleotide sequence ID" value="NZ_JABBVZ010000077.1"/>
</dbReference>